<dbReference type="CDD" id="cd18919">
    <property type="entry name" value="bHLH_AtBPE_like"/>
    <property type="match status" value="1"/>
</dbReference>
<dbReference type="Proteomes" id="UP000823775">
    <property type="component" value="Unassembled WGS sequence"/>
</dbReference>
<keyword evidence="8" id="KW-1185">Reference proteome</keyword>
<evidence type="ECO:0000259" key="6">
    <source>
        <dbReference type="PROSITE" id="PS50888"/>
    </source>
</evidence>
<keyword evidence="2" id="KW-0805">Transcription regulation</keyword>
<dbReference type="EMBL" id="JACEIK010001645">
    <property type="protein sequence ID" value="MCD7471115.1"/>
    <property type="molecule type" value="Genomic_DNA"/>
</dbReference>
<feature type="region of interest" description="Disordered" evidence="5">
    <location>
        <begin position="180"/>
        <end position="236"/>
    </location>
</feature>
<dbReference type="InterPro" id="IPR036638">
    <property type="entry name" value="HLH_DNA-bd_sf"/>
</dbReference>
<accession>A0ABS8TJU9</accession>
<dbReference type="PANTHER" id="PTHR12565">
    <property type="entry name" value="STEROL REGULATORY ELEMENT-BINDING PROTEIN"/>
    <property type="match status" value="1"/>
</dbReference>
<dbReference type="PROSITE" id="PS50888">
    <property type="entry name" value="BHLH"/>
    <property type="match status" value="1"/>
</dbReference>
<evidence type="ECO:0000313" key="7">
    <source>
        <dbReference type="EMBL" id="MCD7471115.1"/>
    </source>
</evidence>
<organism evidence="7 8">
    <name type="scientific">Datura stramonium</name>
    <name type="common">Jimsonweed</name>
    <name type="synonym">Common thornapple</name>
    <dbReference type="NCBI Taxonomy" id="4076"/>
    <lineage>
        <taxon>Eukaryota</taxon>
        <taxon>Viridiplantae</taxon>
        <taxon>Streptophyta</taxon>
        <taxon>Embryophyta</taxon>
        <taxon>Tracheophyta</taxon>
        <taxon>Spermatophyta</taxon>
        <taxon>Magnoliopsida</taxon>
        <taxon>eudicotyledons</taxon>
        <taxon>Gunneridae</taxon>
        <taxon>Pentapetalae</taxon>
        <taxon>asterids</taxon>
        <taxon>lamiids</taxon>
        <taxon>Solanales</taxon>
        <taxon>Solanaceae</taxon>
        <taxon>Solanoideae</taxon>
        <taxon>Datureae</taxon>
        <taxon>Datura</taxon>
    </lineage>
</organism>
<evidence type="ECO:0000313" key="8">
    <source>
        <dbReference type="Proteomes" id="UP000823775"/>
    </source>
</evidence>
<dbReference type="InterPro" id="IPR024097">
    <property type="entry name" value="bHLH_ZIP_TF"/>
</dbReference>
<protein>
    <recommendedName>
        <fullName evidence="6">BHLH domain-containing protein</fullName>
    </recommendedName>
</protein>
<comment type="caution">
    <text evidence="7">The sequence shown here is derived from an EMBL/GenBank/DDBJ whole genome shotgun (WGS) entry which is preliminary data.</text>
</comment>
<dbReference type="SUPFAM" id="SSF47459">
    <property type="entry name" value="HLH, helix-loop-helix DNA-binding domain"/>
    <property type="match status" value="1"/>
</dbReference>
<feature type="domain" description="BHLH" evidence="6">
    <location>
        <begin position="247"/>
        <end position="297"/>
    </location>
</feature>
<name>A0ABS8TJU9_DATST</name>
<dbReference type="Pfam" id="PF00010">
    <property type="entry name" value="HLH"/>
    <property type="match status" value="1"/>
</dbReference>
<evidence type="ECO:0000256" key="2">
    <source>
        <dbReference type="ARBA" id="ARBA00023015"/>
    </source>
</evidence>
<evidence type="ECO:0000256" key="4">
    <source>
        <dbReference type="ARBA" id="ARBA00023242"/>
    </source>
</evidence>
<dbReference type="InterPro" id="IPR011598">
    <property type="entry name" value="bHLH_dom"/>
</dbReference>
<keyword evidence="3" id="KW-0804">Transcription</keyword>
<reference evidence="7 8" key="1">
    <citation type="journal article" date="2021" name="BMC Genomics">
        <title>Datura genome reveals duplications of psychoactive alkaloid biosynthetic genes and high mutation rate following tissue culture.</title>
        <authorList>
            <person name="Rajewski A."/>
            <person name="Carter-House D."/>
            <person name="Stajich J."/>
            <person name="Litt A."/>
        </authorList>
    </citation>
    <scope>NUCLEOTIDE SEQUENCE [LARGE SCALE GENOMIC DNA]</scope>
    <source>
        <strain evidence="7">AR-01</strain>
    </source>
</reference>
<evidence type="ECO:0000256" key="5">
    <source>
        <dbReference type="SAM" id="MobiDB-lite"/>
    </source>
</evidence>
<dbReference type="SMART" id="SM00353">
    <property type="entry name" value="HLH"/>
    <property type="match status" value="1"/>
</dbReference>
<evidence type="ECO:0000256" key="3">
    <source>
        <dbReference type="ARBA" id="ARBA00023163"/>
    </source>
</evidence>
<proteinExistence type="predicted"/>
<gene>
    <name evidence="7" type="ORF">HAX54_011402</name>
</gene>
<feature type="compositionally biased region" description="Basic and acidic residues" evidence="5">
    <location>
        <begin position="213"/>
        <end position="236"/>
    </location>
</feature>
<keyword evidence="4" id="KW-0539">Nucleus</keyword>
<sequence length="425" mass="47867">MEKKNVFLNNVNTMNELNCTSFYNPNWENSSMDHHQNDPFESNIVPSNNSSNFGDNFVLRELIGKLGSICNSGEISPNSFVDSNNNSCYTTPLNSPPRLNLSNFPNNSTHFSADLGFLDRASKLPCFGSSNNLGATNESEFGNRISRNKYIKESEFGDSRENSSVSEQIPLEEIGIKSQNDANFKKGKSVPKRKAKEIIAKNDNVLTQNNESSSKRSKSDEKNGSEENQKPQEPLKDYIHVRARRGQATDAHSLAERVRREKIGERMKFLQDLVPGCNKVTGKAVMLDEIINYVQSLQCQVEFLSMKLANLNPTTEFNTESLLSKNMFQSVGSSHHNMNSSETSVQEFPYGFQSQQGLNLQSFLPKETEFPFRINPNLDGFVDQTSQVPTFFEDDLHSFIHMGFGQIQAQNYPGNMTTTQMKVEL</sequence>
<feature type="compositionally biased region" description="Basic residues" evidence="5">
    <location>
        <begin position="185"/>
        <end position="195"/>
    </location>
</feature>
<comment type="subcellular location">
    <subcellularLocation>
        <location evidence="1">Nucleus</location>
    </subcellularLocation>
</comment>
<dbReference type="PANTHER" id="PTHR12565:SF339">
    <property type="entry name" value="TRANSCRIPTION FACTOR BHLH62-LIKE"/>
    <property type="match status" value="1"/>
</dbReference>
<evidence type="ECO:0000256" key="1">
    <source>
        <dbReference type="ARBA" id="ARBA00004123"/>
    </source>
</evidence>
<dbReference type="Gene3D" id="4.10.280.10">
    <property type="entry name" value="Helix-loop-helix DNA-binding domain"/>
    <property type="match status" value="1"/>
</dbReference>